<gene>
    <name evidence="1" type="ORF">K8W16_06045</name>
</gene>
<organism evidence="1 2">
    <name type="scientific">Mailhella massiliensis</name>
    <dbReference type="NCBI Taxonomy" id="1903261"/>
    <lineage>
        <taxon>Bacteria</taxon>
        <taxon>Pseudomonadati</taxon>
        <taxon>Thermodesulfobacteriota</taxon>
        <taxon>Desulfovibrionia</taxon>
        <taxon>Desulfovibrionales</taxon>
        <taxon>Desulfovibrionaceae</taxon>
        <taxon>Mailhella</taxon>
    </lineage>
</organism>
<dbReference type="RefSeq" id="WP_304122096.1">
    <property type="nucleotide sequence ID" value="NZ_DYZA01000118.1"/>
</dbReference>
<reference evidence="1" key="2">
    <citation type="submission" date="2021-09" db="EMBL/GenBank/DDBJ databases">
        <authorList>
            <person name="Gilroy R."/>
        </authorList>
    </citation>
    <scope>NUCLEOTIDE SEQUENCE</scope>
    <source>
        <strain evidence="1">ChiGjej2B2-19336</strain>
    </source>
</reference>
<dbReference type="EMBL" id="DYZA01000118">
    <property type="protein sequence ID" value="HJD97188.1"/>
    <property type="molecule type" value="Genomic_DNA"/>
</dbReference>
<accession>A0A921DRP0</accession>
<comment type="caution">
    <text evidence="1">The sequence shown here is derived from an EMBL/GenBank/DDBJ whole genome shotgun (WGS) entry which is preliminary data.</text>
</comment>
<evidence type="ECO:0000313" key="2">
    <source>
        <dbReference type="Proteomes" id="UP000698963"/>
    </source>
</evidence>
<name>A0A921DRP0_9BACT</name>
<dbReference type="Proteomes" id="UP000698963">
    <property type="component" value="Unassembled WGS sequence"/>
</dbReference>
<evidence type="ECO:0000313" key="1">
    <source>
        <dbReference type="EMBL" id="HJD97188.1"/>
    </source>
</evidence>
<reference evidence="1" key="1">
    <citation type="journal article" date="2021" name="PeerJ">
        <title>Extensive microbial diversity within the chicken gut microbiome revealed by metagenomics and culture.</title>
        <authorList>
            <person name="Gilroy R."/>
            <person name="Ravi A."/>
            <person name="Getino M."/>
            <person name="Pursley I."/>
            <person name="Horton D.L."/>
            <person name="Alikhan N.F."/>
            <person name="Baker D."/>
            <person name="Gharbi K."/>
            <person name="Hall N."/>
            <person name="Watson M."/>
            <person name="Adriaenssens E.M."/>
            <person name="Foster-Nyarko E."/>
            <person name="Jarju S."/>
            <person name="Secka A."/>
            <person name="Antonio M."/>
            <person name="Oren A."/>
            <person name="Chaudhuri R.R."/>
            <person name="La Ragione R."/>
            <person name="Hildebrand F."/>
            <person name="Pallen M.J."/>
        </authorList>
    </citation>
    <scope>NUCLEOTIDE SEQUENCE</scope>
    <source>
        <strain evidence="1">ChiGjej2B2-19336</strain>
    </source>
</reference>
<dbReference type="AlphaFoldDB" id="A0A921DRP0"/>
<proteinExistence type="predicted"/>
<protein>
    <submittedName>
        <fullName evidence="1">Uncharacterized protein</fullName>
    </submittedName>
</protein>
<sequence length="214" mass="24143">MPFLRLLLLFSFLLLSGCGTYYQVAVDSLSDEHPPSGTSYVLVPGNEGEKATDLQFRDIVRRITPAFQSRGYTVVEGDAQNRAVVSYWMEEPRVYVDTSTITRAHPVVVGHGRYSYVDYIFVEEPVVTSSTIYAANLLIEAYELDREGGEGRQIWRTALRCSSSNEDFHTLLFSMLQVLPRVLGTQSQGLRRYQVFLGEDGEIEVTDLQTGDRL</sequence>
<dbReference type="PROSITE" id="PS51257">
    <property type="entry name" value="PROKAR_LIPOPROTEIN"/>
    <property type="match status" value="1"/>
</dbReference>